<dbReference type="InterPro" id="IPR005174">
    <property type="entry name" value="KIB1-4_b-propeller"/>
</dbReference>
<evidence type="ECO:0000259" key="2">
    <source>
        <dbReference type="Pfam" id="PF03478"/>
    </source>
</evidence>
<feature type="domain" description="KIB1-4 beta-propeller" evidence="2">
    <location>
        <begin position="15"/>
        <end position="258"/>
    </location>
</feature>
<name>A0A7J7CZH5_TRIWF</name>
<organism evidence="3 4">
    <name type="scientific">Tripterygium wilfordii</name>
    <name type="common">Thunder God vine</name>
    <dbReference type="NCBI Taxonomy" id="458696"/>
    <lineage>
        <taxon>Eukaryota</taxon>
        <taxon>Viridiplantae</taxon>
        <taxon>Streptophyta</taxon>
        <taxon>Embryophyta</taxon>
        <taxon>Tracheophyta</taxon>
        <taxon>Spermatophyta</taxon>
        <taxon>Magnoliopsida</taxon>
        <taxon>eudicotyledons</taxon>
        <taxon>Gunneridae</taxon>
        <taxon>Pentapetalae</taxon>
        <taxon>rosids</taxon>
        <taxon>fabids</taxon>
        <taxon>Celastrales</taxon>
        <taxon>Celastraceae</taxon>
        <taxon>Tripterygium</taxon>
    </lineage>
</organism>
<evidence type="ECO:0000313" key="3">
    <source>
        <dbReference type="EMBL" id="KAF5739494.1"/>
    </source>
</evidence>
<reference evidence="3 4" key="1">
    <citation type="journal article" date="2020" name="Nat. Commun.">
        <title>Genome of Tripterygium wilfordii and identification of cytochrome P450 involved in triptolide biosynthesis.</title>
        <authorList>
            <person name="Tu L."/>
            <person name="Su P."/>
            <person name="Zhang Z."/>
            <person name="Gao L."/>
            <person name="Wang J."/>
            <person name="Hu T."/>
            <person name="Zhou J."/>
            <person name="Zhang Y."/>
            <person name="Zhao Y."/>
            <person name="Liu Y."/>
            <person name="Song Y."/>
            <person name="Tong Y."/>
            <person name="Lu Y."/>
            <person name="Yang J."/>
            <person name="Xu C."/>
            <person name="Jia M."/>
            <person name="Peters R.J."/>
            <person name="Huang L."/>
            <person name="Gao W."/>
        </authorList>
    </citation>
    <scope>NUCLEOTIDE SEQUENCE [LARGE SCALE GENOMIC DNA]</scope>
    <source>
        <strain evidence="4">cv. XIE 37</strain>
        <tissue evidence="3">Leaf</tissue>
    </source>
</reference>
<dbReference type="EMBL" id="JAAARO010000012">
    <property type="protein sequence ID" value="KAF5739494.1"/>
    <property type="molecule type" value="Genomic_DNA"/>
</dbReference>
<evidence type="ECO:0000256" key="1">
    <source>
        <dbReference type="SAM" id="MobiDB-lite"/>
    </source>
</evidence>
<proteinExistence type="predicted"/>
<accession>A0A7J7CZH5</accession>
<dbReference type="Proteomes" id="UP000593562">
    <property type="component" value="Unassembled WGS sequence"/>
</dbReference>
<keyword evidence="4" id="KW-1185">Reference proteome</keyword>
<dbReference type="Pfam" id="PF03478">
    <property type="entry name" value="Beta-prop_KIB1-4"/>
    <property type="match status" value="1"/>
</dbReference>
<gene>
    <name evidence="3" type="ORF">HS088_TW12G00700</name>
</gene>
<dbReference type="InParanoid" id="A0A7J7CZH5"/>
<sequence length="289" mass="32560">MPPSSLRLPSMEPSDSLISFTREGDVRLTLVHHQDELIFFYDVVYWKGNFYAVDSAGVLVVCDLEGPVPKLRKILTPQPPITGDIYYLVVSGDELLLVSRTIKSCFHNVNNINCRGHDIDENADHANSQSYNFIKDEDDDSGDEVDDNDYNNEDDDNGDGVDDNDYNNEDEDDGGVHLLKTIDFKFLSLMKWGGHGPSLENRMLFVGNNFSFSLCTNDFPQCKANHIYFTDDGTEGHMNYYIGASTVLTGGHDLGAYDMKNGKIEPFPCCPEVTWLIWPPPFWATLSLY</sequence>
<evidence type="ECO:0000313" key="4">
    <source>
        <dbReference type="Proteomes" id="UP000593562"/>
    </source>
</evidence>
<feature type="compositionally biased region" description="Acidic residues" evidence="1">
    <location>
        <begin position="136"/>
        <end position="172"/>
    </location>
</feature>
<protein>
    <submittedName>
        <fullName evidence="3">F-box protein SKIP23-like</fullName>
    </submittedName>
</protein>
<dbReference type="PANTHER" id="PTHR44259">
    <property type="entry name" value="OS07G0183000 PROTEIN-RELATED"/>
    <property type="match status" value="1"/>
</dbReference>
<feature type="region of interest" description="Disordered" evidence="1">
    <location>
        <begin position="133"/>
        <end position="172"/>
    </location>
</feature>
<dbReference type="InterPro" id="IPR050942">
    <property type="entry name" value="F-box_BR-signaling"/>
</dbReference>
<comment type="caution">
    <text evidence="3">The sequence shown here is derived from an EMBL/GenBank/DDBJ whole genome shotgun (WGS) entry which is preliminary data.</text>
</comment>
<dbReference type="AlphaFoldDB" id="A0A7J7CZH5"/>